<sequence>MDPVGDIGARTASWRRHGENAARRVDEAHFDQAIGQPAPIADQLAEGSASNPGGRRSIEQAGAL</sequence>
<dbReference type="EMBL" id="SWAD01000095">
    <property type="protein sequence ID" value="TMQ75445.1"/>
    <property type="molecule type" value="Genomic_DNA"/>
</dbReference>
<reference evidence="2 3" key="1">
    <citation type="submission" date="2019-04" db="EMBL/GenBank/DDBJ databases">
        <title>A novel phosphate-accumulating bacterium identified in bioreactor for phosphate removal from wastewater.</title>
        <authorList>
            <person name="Kotlyarov R.Y."/>
            <person name="Beletsky A.V."/>
            <person name="Kallistova A.Y."/>
            <person name="Dorofeev A.G."/>
            <person name="Nikolaev Y.Y."/>
            <person name="Pimenov N.V."/>
            <person name="Ravin N.V."/>
            <person name="Mardanov A.V."/>
        </authorList>
    </citation>
    <scope>NUCLEOTIDE SEQUENCE [LARGE SCALE GENOMIC DNA]</scope>
    <source>
        <strain evidence="2 3">Bin19</strain>
    </source>
</reference>
<dbReference type="Proteomes" id="UP000306324">
    <property type="component" value="Unassembled WGS sequence"/>
</dbReference>
<gene>
    <name evidence="2" type="ORF">ACCUM_1281</name>
</gene>
<comment type="caution">
    <text evidence="2">The sequence shown here is derived from an EMBL/GenBank/DDBJ whole genome shotgun (WGS) entry which is preliminary data.</text>
</comment>
<feature type="region of interest" description="Disordered" evidence="1">
    <location>
        <begin position="38"/>
        <end position="64"/>
    </location>
</feature>
<protein>
    <submittedName>
        <fullName evidence="2">Uncharacterized protein</fullName>
    </submittedName>
</protein>
<accession>A0A5S4EJP5</accession>
<evidence type="ECO:0000313" key="2">
    <source>
        <dbReference type="EMBL" id="TMQ75445.1"/>
    </source>
</evidence>
<dbReference type="AlphaFoldDB" id="A0A5S4EJP5"/>
<evidence type="ECO:0000313" key="3">
    <source>
        <dbReference type="Proteomes" id="UP000306324"/>
    </source>
</evidence>
<feature type="region of interest" description="Disordered" evidence="1">
    <location>
        <begin position="1"/>
        <end position="21"/>
    </location>
</feature>
<organism evidence="2 3">
    <name type="scientific">Candidatus Accumulibacter phosphatis</name>
    <dbReference type="NCBI Taxonomy" id="327160"/>
    <lineage>
        <taxon>Bacteria</taxon>
        <taxon>Pseudomonadati</taxon>
        <taxon>Pseudomonadota</taxon>
        <taxon>Betaproteobacteria</taxon>
        <taxon>Candidatus Accumulibacter</taxon>
    </lineage>
</organism>
<keyword evidence="3" id="KW-1185">Reference proteome</keyword>
<proteinExistence type="predicted"/>
<name>A0A5S4EJP5_9PROT</name>
<evidence type="ECO:0000256" key="1">
    <source>
        <dbReference type="SAM" id="MobiDB-lite"/>
    </source>
</evidence>